<evidence type="ECO:0000313" key="5">
    <source>
        <dbReference type="Proteomes" id="UP000219422"/>
    </source>
</evidence>
<dbReference type="InterPro" id="IPR045851">
    <property type="entry name" value="AMP-bd_C_sf"/>
</dbReference>
<dbReference type="SUPFAM" id="SSF56801">
    <property type="entry name" value="Acetyl-CoA synthetase-like"/>
    <property type="match status" value="1"/>
</dbReference>
<dbReference type="RefSeq" id="WP_097383737.1">
    <property type="nucleotide sequence ID" value="NZ_CP023741.1"/>
</dbReference>
<reference evidence="4 5" key="1">
    <citation type="submission" date="2017-10" db="EMBL/GenBank/DDBJ databases">
        <title>Sphingobium yanoikuyae S72.</title>
        <authorList>
            <person name="Sanchez E."/>
            <person name="Bustos P."/>
            <person name="Mendoza P."/>
            <person name="Guo X."/>
            <person name="Mendoza A."/>
        </authorList>
    </citation>
    <scope>NUCLEOTIDE SEQUENCE [LARGE SCALE GENOMIC DNA]</scope>
    <source>
        <strain evidence="4 5">S72</strain>
    </source>
</reference>
<dbReference type="PANTHER" id="PTHR24096">
    <property type="entry name" value="LONG-CHAIN-FATTY-ACID--COA LIGASE"/>
    <property type="match status" value="1"/>
</dbReference>
<dbReference type="InterPro" id="IPR000873">
    <property type="entry name" value="AMP-dep_synth/lig_dom"/>
</dbReference>
<dbReference type="GO" id="GO:0016405">
    <property type="term" value="F:CoA-ligase activity"/>
    <property type="evidence" value="ECO:0007669"/>
    <property type="project" value="TreeGrafter"/>
</dbReference>
<evidence type="ECO:0000256" key="1">
    <source>
        <dbReference type="SAM" id="MobiDB-lite"/>
    </source>
</evidence>
<dbReference type="InterPro" id="IPR025110">
    <property type="entry name" value="AMP-bd_C"/>
</dbReference>
<evidence type="ECO:0000259" key="3">
    <source>
        <dbReference type="Pfam" id="PF13193"/>
    </source>
</evidence>
<sequence length="506" mass="54178">MHPRHFAVSHASRPALVIPEAGETVTYGELESAANRGAHLLRRVGCKRGDVIAVLMDNESAIFEVSWAAQRIGLYLTSISTKLSAADIAYILKDANARVLVASDRLAPLAAAALHEVPGVAGYAVNAAGDGLAGWRNAAAHCPETPVPDESAGTDMLYSSGTTGRPKGVKPPLPQGPLDETTALETMGTGLYGMSEDTVYLSTSPLYHAAPLRWAMTIHRLGGTVVIMQRFDAEAALAMIEAHRITHATWVPTHFVRLLKLPPEVRARHDHSSLHAVIHAAAPCPVTVKQAMIDWWGPIVHEYYSGTECCGITALASHEWLARPGSVGKAVLGNVRILGPDGEELPAGETGDVYFADGPAFVYHNDPEKTAAAIDARGWATLGDVGHVDRDGYLYLTDRRSFMIISGGVNIYPQEIESCLVTHPKVADVAVIGVPDEDMGEIVMAVVQVAAGVVAGSELADELACFTRAALGGVKTPKAFEFRDELPREPTGKLMKRRLIDEFRTV</sequence>
<protein>
    <submittedName>
        <fullName evidence="4">Acyl-CoA synthetase</fullName>
    </submittedName>
</protein>
<dbReference type="GeneID" id="57777520"/>
<accession>A0A291MZT0</accession>
<dbReference type="Pfam" id="PF13193">
    <property type="entry name" value="AMP-binding_C"/>
    <property type="match status" value="1"/>
</dbReference>
<dbReference type="Proteomes" id="UP000219422">
    <property type="component" value="Chromosome"/>
</dbReference>
<feature type="region of interest" description="Disordered" evidence="1">
    <location>
        <begin position="159"/>
        <end position="179"/>
    </location>
</feature>
<dbReference type="KEGG" id="sya:A6768_11820"/>
<gene>
    <name evidence="4" type="ORF">A6768_11820</name>
</gene>
<evidence type="ECO:0000259" key="2">
    <source>
        <dbReference type="Pfam" id="PF00501"/>
    </source>
</evidence>
<dbReference type="Gene3D" id="3.40.50.12780">
    <property type="entry name" value="N-terminal domain of ligase-like"/>
    <property type="match status" value="1"/>
</dbReference>
<dbReference type="PANTHER" id="PTHR24096:SF323">
    <property type="entry name" value="BLR3536 PROTEIN"/>
    <property type="match status" value="1"/>
</dbReference>
<organism evidence="4 5">
    <name type="scientific">Sphingobium yanoikuyae</name>
    <name type="common">Sphingomonas yanoikuyae</name>
    <dbReference type="NCBI Taxonomy" id="13690"/>
    <lineage>
        <taxon>Bacteria</taxon>
        <taxon>Pseudomonadati</taxon>
        <taxon>Pseudomonadota</taxon>
        <taxon>Alphaproteobacteria</taxon>
        <taxon>Sphingomonadales</taxon>
        <taxon>Sphingomonadaceae</taxon>
        <taxon>Sphingobium</taxon>
    </lineage>
</organism>
<feature type="domain" description="AMP-dependent synthetase/ligase" evidence="2">
    <location>
        <begin position="7"/>
        <end position="356"/>
    </location>
</feature>
<dbReference type="PROSITE" id="PS00455">
    <property type="entry name" value="AMP_BINDING"/>
    <property type="match status" value="1"/>
</dbReference>
<evidence type="ECO:0000313" key="4">
    <source>
        <dbReference type="EMBL" id="ATI80612.1"/>
    </source>
</evidence>
<dbReference type="Pfam" id="PF00501">
    <property type="entry name" value="AMP-binding"/>
    <property type="match status" value="1"/>
</dbReference>
<proteinExistence type="predicted"/>
<dbReference type="Gene3D" id="3.30.300.30">
    <property type="match status" value="1"/>
</dbReference>
<dbReference type="AlphaFoldDB" id="A0A291MZT0"/>
<feature type="domain" description="AMP-binding enzyme C-terminal" evidence="3">
    <location>
        <begin position="415"/>
        <end position="493"/>
    </location>
</feature>
<dbReference type="EMBL" id="CP023741">
    <property type="protein sequence ID" value="ATI80612.1"/>
    <property type="molecule type" value="Genomic_DNA"/>
</dbReference>
<dbReference type="InterPro" id="IPR020845">
    <property type="entry name" value="AMP-binding_CS"/>
</dbReference>
<name>A0A291MZT0_SPHYA</name>
<dbReference type="InterPro" id="IPR042099">
    <property type="entry name" value="ANL_N_sf"/>
</dbReference>